<protein>
    <recommendedName>
        <fullName evidence="6">Integral membrane protein</fullName>
    </recommendedName>
</protein>
<dbReference type="AlphaFoldDB" id="A0A6L5A390"/>
<evidence type="ECO:0000256" key="1">
    <source>
        <dbReference type="SAM" id="Phobius"/>
    </source>
</evidence>
<accession>A0A6L5A390</accession>
<evidence type="ECO:0000313" key="3">
    <source>
        <dbReference type="EMBL" id="MBF7126787.1"/>
    </source>
</evidence>
<reference evidence="4" key="3">
    <citation type="submission" date="2020-03" db="EMBL/GenBank/DDBJ databases">
        <title>SpeciesPrimer: A bioinformatics pipeline dedicated to the design of qPCR primers for the quantification of bacterial species.</title>
        <authorList>
            <person name="Dreier M."/>
            <person name="Berthoud H."/>
            <person name="Shani N."/>
            <person name="Wechsler D."/>
            <person name="Junier P."/>
        </authorList>
    </citation>
    <scope>NUCLEOTIDE SEQUENCE [LARGE SCALE GENOMIC DNA]</scope>
    <source>
        <strain evidence="4">FAM13073</strain>
    </source>
</reference>
<dbReference type="RefSeq" id="WP_141822528.1">
    <property type="nucleotide sequence ID" value="NZ_CP023655.1"/>
</dbReference>
<dbReference type="EMBL" id="WENB01000001">
    <property type="protein sequence ID" value="KAF0414763.1"/>
    <property type="molecule type" value="Genomic_DNA"/>
</dbReference>
<sequence>MNKINLPKFNYPIEKKSYLPAINALLLSVVPWYLSSHFSSEIFSKHLSIQILFFLATFMVNFLTIDRLTNKTNLRLMAPLAIIPILTFIILLFSENTYVALLGLLSFVPFLTTFLPFEQKNGVGLLTFSLSVGTLAPLAFFYIRNGFVTSILLKMGLLLSLMIIVILFAIFIKTSFKFAIFALALTLIIMIFAFILLKSWTALIYPILAVFSWFIPKLHLPRNFTLLVLIALIGLASFFITIN</sequence>
<feature type="transmembrane region" description="Helical" evidence="1">
    <location>
        <begin position="224"/>
        <end position="242"/>
    </location>
</feature>
<feature type="transmembrane region" description="Helical" evidence="1">
    <location>
        <begin position="155"/>
        <end position="172"/>
    </location>
</feature>
<keyword evidence="1" id="KW-0812">Transmembrane</keyword>
<dbReference type="Proteomes" id="UP000472573">
    <property type="component" value="Unassembled WGS sequence"/>
</dbReference>
<feature type="transmembrane region" description="Helical" evidence="1">
    <location>
        <begin position="47"/>
        <end position="64"/>
    </location>
</feature>
<keyword evidence="1" id="KW-0472">Membrane</keyword>
<evidence type="ECO:0000313" key="4">
    <source>
        <dbReference type="Proteomes" id="UP000472573"/>
    </source>
</evidence>
<feature type="transmembrane region" description="Helical" evidence="1">
    <location>
        <begin position="17"/>
        <end position="35"/>
    </location>
</feature>
<feature type="transmembrane region" description="Helical" evidence="1">
    <location>
        <begin position="178"/>
        <end position="197"/>
    </location>
</feature>
<feature type="transmembrane region" description="Helical" evidence="1">
    <location>
        <begin position="123"/>
        <end position="143"/>
    </location>
</feature>
<gene>
    <name evidence="2" type="ORF">GBO79_00110</name>
    <name evidence="3" type="ORF">ITQ97_02905</name>
</gene>
<evidence type="ECO:0008006" key="6">
    <source>
        <dbReference type="Google" id="ProtNLM"/>
    </source>
</evidence>
<keyword evidence="1" id="KW-1133">Transmembrane helix</keyword>
<reference evidence="3" key="4">
    <citation type="submission" date="2020-11" db="EMBL/GenBank/DDBJ databases">
        <title>Antibiotic susceptibility profiles of Pediococcus pentosaceus from various origins and their implications for the safety assessment of strains with food-technology applications.</title>
        <authorList>
            <person name="Shani N."/>
            <person name="Oberhaensli S."/>
            <person name="Arias E."/>
        </authorList>
    </citation>
    <scope>NUCLEOTIDE SEQUENCE</scope>
    <source>
        <strain evidence="3">FAM 19164</strain>
    </source>
</reference>
<dbReference type="Proteomes" id="UP000743107">
    <property type="component" value="Unassembled WGS sequence"/>
</dbReference>
<feature type="transmembrane region" description="Helical" evidence="1">
    <location>
        <begin position="76"/>
        <end position="93"/>
    </location>
</feature>
<feature type="transmembrane region" description="Helical" evidence="1">
    <location>
        <begin position="202"/>
        <end position="218"/>
    </location>
</feature>
<keyword evidence="4" id="KW-1185">Reference proteome</keyword>
<dbReference type="EMBL" id="JADOFV010000001">
    <property type="protein sequence ID" value="MBF7126787.1"/>
    <property type="molecule type" value="Genomic_DNA"/>
</dbReference>
<proteinExistence type="predicted"/>
<feature type="transmembrane region" description="Helical" evidence="1">
    <location>
        <begin position="98"/>
        <end position="117"/>
    </location>
</feature>
<comment type="caution">
    <text evidence="3">The sequence shown here is derived from an EMBL/GenBank/DDBJ whole genome shotgun (WGS) entry which is preliminary data.</text>
</comment>
<evidence type="ECO:0000313" key="2">
    <source>
        <dbReference type="EMBL" id="KAF0414763.1"/>
    </source>
</evidence>
<evidence type="ECO:0000313" key="5">
    <source>
        <dbReference type="Proteomes" id="UP000743107"/>
    </source>
</evidence>
<reference evidence="2 4" key="1">
    <citation type="submission" date="2019-10" db="EMBL/GenBank/DDBJ databases">
        <authorList>
            <person name="Irmler S."/>
            <person name="Berthoud H."/>
            <person name="Roetschi A."/>
            <person name="Arias E."/>
            <person name="Shani N."/>
            <person name="Wuethrich D."/>
            <person name="Bruggmann R."/>
        </authorList>
    </citation>
    <scope>NUCLEOTIDE SEQUENCE [LARGE SCALE GENOMIC DNA]</scope>
    <source>
        <strain evidence="2 4">FAM13073</strain>
    </source>
</reference>
<reference evidence="2" key="2">
    <citation type="submission" date="2019-12" db="EMBL/GenBank/DDBJ databases">
        <title>SpeciesPrimer: A bioinformatics pipeline dedicated to the design of qPCR primers for the quantification of bacterial species.</title>
        <authorList>
            <person name="Dreier M."/>
            <person name="Berthoud H."/>
            <person name="Shani N."/>
            <person name="Wechsler D."/>
            <person name="Junier P."/>
        </authorList>
    </citation>
    <scope>NUCLEOTIDE SEQUENCE</scope>
    <source>
        <strain evidence="2">FAM13073</strain>
    </source>
</reference>
<organism evidence="3 5">
    <name type="scientific">Pediococcus pentosaceus</name>
    <dbReference type="NCBI Taxonomy" id="1255"/>
    <lineage>
        <taxon>Bacteria</taxon>
        <taxon>Bacillati</taxon>
        <taxon>Bacillota</taxon>
        <taxon>Bacilli</taxon>
        <taxon>Lactobacillales</taxon>
        <taxon>Lactobacillaceae</taxon>
        <taxon>Pediococcus</taxon>
    </lineage>
</organism>
<name>A0A6L5A390_PEDPE</name>